<feature type="transmembrane region" description="Helical" evidence="5">
    <location>
        <begin position="257"/>
        <end position="274"/>
    </location>
</feature>
<reference evidence="7 8" key="1">
    <citation type="submission" date="2007-10" db="EMBL/GenBank/DDBJ databases">
        <authorList>
            <person name="Wagner-Dobler I."/>
            <person name="Ferriera S."/>
            <person name="Johnson J."/>
            <person name="Kravitz S."/>
            <person name="Beeson K."/>
            <person name="Sutton G."/>
            <person name="Rogers Y.-H."/>
            <person name="Friedman R."/>
            <person name="Frazier M."/>
            <person name="Venter J.C."/>
        </authorList>
    </citation>
    <scope>NUCLEOTIDE SEQUENCE [LARGE SCALE GENOMIC DNA]</scope>
    <source>
        <strain evidence="7 8">DFL-43</strain>
    </source>
</reference>
<keyword evidence="2 5" id="KW-0812">Transmembrane</keyword>
<reference evidence="7 8" key="2">
    <citation type="submission" date="2012-06" db="EMBL/GenBank/DDBJ databases">
        <authorList>
            <person name="Fiebig A."/>
        </authorList>
    </citation>
    <scope>NUCLEOTIDE SEQUENCE [LARGE SCALE GENOMIC DNA]</scope>
    <source>
        <strain evidence="7 8">DFL-43</strain>
    </source>
</reference>
<evidence type="ECO:0000256" key="2">
    <source>
        <dbReference type="ARBA" id="ARBA00022692"/>
    </source>
</evidence>
<dbReference type="GO" id="GO:0016874">
    <property type="term" value="F:ligase activity"/>
    <property type="evidence" value="ECO:0007669"/>
    <property type="project" value="UniProtKB-KW"/>
</dbReference>
<evidence type="ECO:0000256" key="5">
    <source>
        <dbReference type="SAM" id="Phobius"/>
    </source>
</evidence>
<feature type="transmembrane region" description="Helical" evidence="5">
    <location>
        <begin position="143"/>
        <end position="166"/>
    </location>
</feature>
<evidence type="ECO:0000313" key="7">
    <source>
        <dbReference type="EMBL" id="EDQ34882.2"/>
    </source>
</evidence>
<proteinExistence type="predicted"/>
<comment type="caution">
    <text evidence="7">The sequence shown here is derived from an EMBL/GenBank/DDBJ whole genome shotgun (WGS) entry which is preliminary data.</text>
</comment>
<feature type="transmembrane region" description="Helical" evidence="5">
    <location>
        <begin position="118"/>
        <end position="136"/>
    </location>
</feature>
<feature type="transmembrane region" description="Helical" evidence="5">
    <location>
        <begin position="207"/>
        <end position="225"/>
    </location>
</feature>
<keyword evidence="7" id="KW-0436">Ligase</keyword>
<accession>A9CZZ0</accession>
<dbReference type="STRING" id="411684.HPDFL43_01755"/>
<feature type="transmembrane region" description="Helical" evidence="5">
    <location>
        <begin position="231"/>
        <end position="248"/>
    </location>
</feature>
<dbReference type="GO" id="GO:0016020">
    <property type="term" value="C:membrane"/>
    <property type="evidence" value="ECO:0007669"/>
    <property type="project" value="UniProtKB-SubCell"/>
</dbReference>
<organism evidence="7 8">
    <name type="scientific">Hoeflea phototrophica (strain DSM 17068 / NCIMB 14078 / DFL-43)</name>
    <dbReference type="NCBI Taxonomy" id="411684"/>
    <lineage>
        <taxon>Bacteria</taxon>
        <taxon>Pseudomonadati</taxon>
        <taxon>Pseudomonadota</taxon>
        <taxon>Alphaproteobacteria</taxon>
        <taxon>Hyphomicrobiales</taxon>
        <taxon>Rhizobiaceae</taxon>
        <taxon>Hoeflea</taxon>
    </lineage>
</organism>
<dbReference type="AlphaFoldDB" id="A9CZZ0"/>
<keyword evidence="8" id="KW-1185">Reference proteome</keyword>
<feature type="transmembrane region" description="Helical" evidence="5">
    <location>
        <begin position="172"/>
        <end position="195"/>
    </location>
</feature>
<name>A9CZZ0_HOEPD</name>
<evidence type="ECO:0000256" key="4">
    <source>
        <dbReference type="ARBA" id="ARBA00023136"/>
    </source>
</evidence>
<dbReference type="Pfam" id="PF04932">
    <property type="entry name" value="Wzy_C"/>
    <property type="match status" value="1"/>
</dbReference>
<dbReference type="PANTHER" id="PTHR37422:SF13">
    <property type="entry name" value="LIPOPOLYSACCHARIDE BIOSYNTHESIS PROTEIN PA4999-RELATED"/>
    <property type="match status" value="1"/>
</dbReference>
<dbReference type="PANTHER" id="PTHR37422">
    <property type="entry name" value="TEICHURONIC ACID BIOSYNTHESIS PROTEIN TUAE"/>
    <property type="match status" value="1"/>
</dbReference>
<evidence type="ECO:0000259" key="6">
    <source>
        <dbReference type="Pfam" id="PF04932"/>
    </source>
</evidence>
<evidence type="ECO:0000256" key="3">
    <source>
        <dbReference type="ARBA" id="ARBA00022989"/>
    </source>
</evidence>
<feature type="transmembrane region" description="Helical" evidence="5">
    <location>
        <begin position="364"/>
        <end position="383"/>
    </location>
</feature>
<feature type="domain" description="O-antigen ligase-related" evidence="6">
    <location>
        <begin position="215"/>
        <end position="372"/>
    </location>
</feature>
<comment type="subcellular location">
    <subcellularLocation>
        <location evidence="1">Membrane</location>
        <topology evidence="1">Multi-pass membrane protein</topology>
    </subcellularLocation>
</comment>
<feature type="transmembrane region" description="Helical" evidence="5">
    <location>
        <begin position="58"/>
        <end position="75"/>
    </location>
</feature>
<dbReference type="HOGENOM" id="CLU_049451_0_1_5"/>
<feature type="transmembrane region" description="Helical" evidence="5">
    <location>
        <begin position="95"/>
        <end position="112"/>
    </location>
</feature>
<dbReference type="OrthoDB" id="1808577at2"/>
<gene>
    <name evidence="7" type="ORF">HPDFL43_01755</name>
</gene>
<sequence length="444" mass="49741">MSPFEFALEQPIVINFQFGFCRNKGQFHKVNNAQPNRISAMNILMMFSLAASLSMPDAYTIAGALFAIIGLFYLLKRMHARASLFEPHLSGKLCLIFMAYAFICALIQLWHRAPISHYEMYMPFLWAPLIVLAVLDGRIDRRFIWLGCLLGAVLACFLALFQSIYLGAERPFGFLGSPITFGNNALLLGCIALAGRHDSPLNLRKPIWLALAYMGFFFGVVASLTTQSKGGWPLIPLVLIWVIVEDFWRASRQGRRSFFVAAFTFACLLPFMPLDTPLSRVKSAAIGTMAWFQTGEVVEGSADARLELWRFGLSIWPEKPWLGHSREGVVQRMHEKIAQNEVDPWIKSLTGLHNEPIQLLAEQGLVGLLSWVMMFAASILVFGRAYTEHSRVQKVLGQAGLITVAASLTFGLSDMNLMLNVNRQIFVFLVMALAALVVAERRRT</sequence>
<evidence type="ECO:0000313" key="8">
    <source>
        <dbReference type="Proteomes" id="UP000004291"/>
    </source>
</evidence>
<dbReference type="EMBL" id="ABIA03000002">
    <property type="protein sequence ID" value="EDQ34882.2"/>
    <property type="molecule type" value="Genomic_DNA"/>
</dbReference>
<dbReference type="Proteomes" id="UP000004291">
    <property type="component" value="Chromosome"/>
</dbReference>
<dbReference type="InterPro" id="IPR051533">
    <property type="entry name" value="WaaL-like"/>
</dbReference>
<evidence type="ECO:0000256" key="1">
    <source>
        <dbReference type="ARBA" id="ARBA00004141"/>
    </source>
</evidence>
<dbReference type="RefSeq" id="WP_040449072.1">
    <property type="nucleotide sequence ID" value="NZ_CM002917.1"/>
</dbReference>
<feature type="transmembrane region" description="Helical" evidence="5">
    <location>
        <begin position="395"/>
        <end position="415"/>
    </location>
</feature>
<feature type="transmembrane region" description="Helical" evidence="5">
    <location>
        <begin position="421"/>
        <end position="439"/>
    </location>
</feature>
<dbReference type="InterPro" id="IPR007016">
    <property type="entry name" value="O-antigen_ligase-rel_domated"/>
</dbReference>
<keyword evidence="3 5" id="KW-1133">Transmembrane helix</keyword>
<dbReference type="eggNOG" id="COG3307">
    <property type="taxonomic scope" value="Bacteria"/>
</dbReference>
<keyword evidence="4 5" id="KW-0472">Membrane</keyword>
<protein>
    <submittedName>
        <fullName evidence="7">Lipid A core-O-antigen ligase</fullName>
    </submittedName>
</protein>